<feature type="region of interest" description="Disordered" evidence="8">
    <location>
        <begin position="1"/>
        <end position="29"/>
    </location>
</feature>
<keyword evidence="11" id="KW-1185">Reference proteome</keyword>
<dbReference type="InParanoid" id="A0A066W052"/>
<dbReference type="STRING" id="1037660.A0A066W052"/>
<reference evidence="10 11" key="1">
    <citation type="submission" date="2014-05" db="EMBL/GenBank/DDBJ databases">
        <title>Draft genome sequence of a rare smut relative, Tilletiaria anomala UBC 951.</title>
        <authorList>
            <consortium name="DOE Joint Genome Institute"/>
            <person name="Toome M."/>
            <person name="Kuo A."/>
            <person name="Henrissat B."/>
            <person name="Lipzen A."/>
            <person name="Tritt A."/>
            <person name="Yoshinaga Y."/>
            <person name="Zane M."/>
            <person name="Barry K."/>
            <person name="Grigoriev I.V."/>
            <person name="Spatafora J.W."/>
            <person name="Aimea M.C."/>
        </authorList>
    </citation>
    <scope>NUCLEOTIDE SEQUENCE [LARGE SCALE GENOMIC DNA]</scope>
    <source>
        <strain evidence="10 11">UBC 951</strain>
    </source>
</reference>
<evidence type="ECO:0000256" key="3">
    <source>
        <dbReference type="ARBA" id="ARBA00009318"/>
    </source>
</evidence>
<dbReference type="Proteomes" id="UP000027361">
    <property type="component" value="Unassembled WGS sequence"/>
</dbReference>
<protein>
    <recommendedName>
        <fullName evidence="4">COP9 signalosome complex subunit 2</fullName>
    </recommendedName>
</protein>
<dbReference type="InterPro" id="IPR000717">
    <property type="entry name" value="PCI_dom"/>
</dbReference>
<dbReference type="InterPro" id="IPR050871">
    <property type="entry name" value="26S_Proteasome/COP9_Components"/>
</dbReference>
<dbReference type="RefSeq" id="XP_013243336.1">
    <property type="nucleotide sequence ID" value="XM_013387882.1"/>
</dbReference>
<evidence type="ECO:0000256" key="1">
    <source>
        <dbReference type="ARBA" id="ARBA00004123"/>
    </source>
</evidence>
<dbReference type="SMART" id="SM00753">
    <property type="entry name" value="PAM"/>
    <property type="match status" value="1"/>
</dbReference>
<dbReference type="GO" id="GO:0005737">
    <property type="term" value="C:cytoplasm"/>
    <property type="evidence" value="ECO:0007669"/>
    <property type="project" value="UniProtKB-SubCell"/>
</dbReference>
<dbReference type="InterPro" id="IPR036390">
    <property type="entry name" value="WH_DNA-bd_sf"/>
</dbReference>
<dbReference type="OrthoDB" id="194139at2759"/>
<evidence type="ECO:0000256" key="7">
    <source>
        <dbReference type="ARBA" id="ARBA00023242"/>
    </source>
</evidence>
<keyword evidence="5" id="KW-0963">Cytoplasm</keyword>
<dbReference type="SMART" id="SM00088">
    <property type="entry name" value="PINT"/>
    <property type="match status" value="1"/>
</dbReference>
<dbReference type="FunCoup" id="A0A066W052">
    <property type="interactions" value="497"/>
</dbReference>
<keyword evidence="6" id="KW-0736">Signalosome</keyword>
<accession>A0A066W052</accession>
<dbReference type="Gene3D" id="1.25.40.570">
    <property type="match status" value="1"/>
</dbReference>
<dbReference type="EMBL" id="JMSN01000039">
    <property type="protein sequence ID" value="KDN45898.1"/>
    <property type="molecule type" value="Genomic_DNA"/>
</dbReference>
<keyword evidence="7" id="KW-0539">Nucleus</keyword>
<organism evidence="10 11">
    <name type="scientific">Tilletiaria anomala (strain ATCC 24038 / CBS 436.72 / UBC 951)</name>
    <dbReference type="NCBI Taxonomy" id="1037660"/>
    <lineage>
        <taxon>Eukaryota</taxon>
        <taxon>Fungi</taxon>
        <taxon>Dikarya</taxon>
        <taxon>Basidiomycota</taxon>
        <taxon>Ustilaginomycotina</taxon>
        <taxon>Exobasidiomycetes</taxon>
        <taxon>Georgefischeriales</taxon>
        <taxon>Tilletiariaceae</taxon>
        <taxon>Tilletiaria</taxon>
    </lineage>
</organism>
<evidence type="ECO:0000259" key="9">
    <source>
        <dbReference type="PROSITE" id="PS50250"/>
    </source>
</evidence>
<feature type="domain" description="PCI" evidence="9">
    <location>
        <begin position="253"/>
        <end position="421"/>
    </location>
</feature>
<evidence type="ECO:0000256" key="2">
    <source>
        <dbReference type="ARBA" id="ARBA00004496"/>
    </source>
</evidence>
<dbReference type="OMA" id="SEENWKD"/>
<dbReference type="AlphaFoldDB" id="A0A066W052"/>
<dbReference type="HOGENOM" id="CLU_028981_0_1_1"/>
<evidence type="ECO:0000256" key="5">
    <source>
        <dbReference type="ARBA" id="ARBA00022490"/>
    </source>
</evidence>
<evidence type="ECO:0000313" key="10">
    <source>
        <dbReference type="EMBL" id="KDN45898.1"/>
    </source>
</evidence>
<name>A0A066W052_TILAU</name>
<dbReference type="FunFam" id="1.25.40.570:FF:000006">
    <property type="entry name" value="COP9 signalosome complex subunit 2"/>
    <property type="match status" value="1"/>
</dbReference>
<comment type="similarity">
    <text evidence="3">Belongs to the CSN2 family.</text>
</comment>
<sequence>MSDDEFMMDDGADEEYDFEFEEDDEGDEEHADIENLYYNAKALKEDNPNEALRVFRSVVDKEETKGDWGFKALKQITKAHFRTGSYEEALKTYTELLGYTKSAVTRNYSEKSINNILDYVSNSNALDLSTMERFYSVTVSALEEARNERLSVKTDLKLARLWLARQEWPRLEKTIKGLKEYCLGAEGEGVGSDQSKGTILMEVFATEIQMYGEMGHFKRLKEVYNATLQVKNAIPHPRIMGIIRECGGKMHMSEKNWTAAQQDFFQAFNSYDEAGSPQRIQVLKYLVLAVMLMGSDINPFDSQETKPYKNDPEIVAMTDLVSAYQRREVHEAEKILENQRTIMEDNFIKGYIDELLNTLRTQYLMDIIKPYNRLDLRFLAKQLNTTTFAVESLLRSLILEGRISGKIDQVNQKLELDRSARHINTKRYAALASWLASIDTVSGSITSKAARGYGGGDVLQAESRSGMMEFG</sequence>
<evidence type="ECO:0000256" key="8">
    <source>
        <dbReference type="SAM" id="MobiDB-lite"/>
    </source>
</evidence>
<dbReference type="Pfam" id="PF01399">
    <property type="entry name" value="PCI"/>
    <property type="match status" value="1"/>
</dbReference>
<evidence type="ECO:0000313" key="11">
    <source>
        <dbReference type="Proteomes" id="UP000027361"/>
    </source>
</evidence>
<dbReference type="PROSITE" id="PS50250">
    <property type="entry name" value="PCI"/>
    <property type="match status" value="1"/>
</dbReference>
<comment type="caution">
    <text evidence="10">The sequence shown here is derived from an EMBL/GenBank/DDBJ whole genome shotgun (WGS) entry which is preliminary data.</text>
</comment>
<dbReference type="GO" id="GO:0008180">
    <property type="term" value="C:COP9 signalosome"/>
    <property type="evidence" value="ECO:0007669"/>
    <property type="project" value="UniProtKB-KW"/>
</dbReference>
<dbReference type="GeneID" id="25262901"/>
<evidence type="ECO:0000256" key="4">
    <source>
        <dbReference type="ARBA" id="ARBA00014879"/>
    </source>
</evidence>
<dbReference type="SUPFAM" id="SSF46785">
    <property type="entry name" value="Winged helix' DNA-binding domain"/>
    <property type="match status" value="1"/>
</dbReference>
<proteinExistence type="inferred from homology"/>
<comment type="subcellular location">
    <subcellularLocation>
        <location evidence="2">Cytoplasm</location>
    </subcellularLocation>
    <subcellularLocation>
        <location evidence="1">Nucleus</location>
    </subcellularLocation>
</comment>
<dbReference type="PANTHER" id="PTHR10678">
    <property type="entry name" value="26S PROTEASOME NON-ATPASE REGULATORY SUBUNIT 11/COP9 SIGNALOSOME COMPLEX SUBUNIT 2"/>
    <property type="match status" value="1"/>
</dbReference>
<evidence type="ECO:0000256" key="6">
    <source>
        <dbReference type="ARBA" id="ARBA00022790"/>
    </source>
</evidence>
<gene>
    <name evidence="10" type="ORF">K437DRAFT_235576</name>
</gene>